<dbReference type="CDD" id="cd00693">
    <property type="entry name" value="secretory_peroxidase"/>
    <property type="match status" value="1"/>
</dbReference>
<evidence type="ECO:0000256" key="3">
    <source>
        <dbReference type="ARBA" id="ARBA00012313"/>
    </source>
</evidence>
<sequence>MASLLKSSMIFLAVLAVILPARAQLDPNYYDYICPQALPTVRRIVEQSVANEPRLGASLLRLHFHDCFVNGCDGSILLDDTSNLVGEKTAPPNRTVDSACKDYVVSCADILAVAARDSVVALGGRSYEVLLGRRDSRTASLNDVRNSLPPPSSNIADLEEKFRAQGLSTKDLVVLSGAHTIGQAACRSFRDRIYNDSDIDAGFASSLRERCPSSGNDDNLAPLDPTANRFDVAYYSELSHRKGLLHSDQQLFQGDDSESDNLVKHYSTNLGSFWDDFGVSMIRMGNIRPAQAIRGRSAADAGLSTEETAPIRRQSVHRLPPAKIFNVESPHHYFIQ</sequence>
<dbReference type="InterPro" id="IPR002016">
    <property type="entry name" value="Haem_peroxidase"/>
</dbReference>
<dbReference type="GO" id="GO:0042744">
    <property type="term" value="P:hydrogen peroxide catabolic process"/>
    <property type="evidence" value="ECO:0007669"/>
    <property type="project" value="UniProtKB-KW"/>
</dbReference>
<feature type="binding site" evidence="14">
    <location>
        <position position="149"/>
    </location>
    <ligand>
        <name>substrate</name>
    </ligand>
</feature>
<comment type="cofactor">
    <cofactor evidence="15 18">
        <name>Ca(2+)</name>
        <dbReference type="ChEBI" id="CHEBI:29108"/>
    </cofactor>
    <text evidence="15 18">Binds 2 calcium ions per subunit.</text>
</comment>
<feature type="binding site" evidence="15">
    <location>
        <position position="224"/>
    </location>
    <ligand>
        <name>Ca(2+)</name>
        <dbReference type="ChEBI" id="CHEBI:29108"/>
        <label>2</label>
    </ligand>
</feature>
<dbReference type="InterPro" id="IPR010255">
    <property type="entry name" value="Haem_peroxidase_sf"/>
</dbReference>
<evidence type="ECO:0000256" key="13">
    <source>
        <dbReference type="PIRSR" id="PIRSR600823-1"/>
    </source>
</evidence>
<keyword evidence="18" id="KW-0732">Signal</keyword>
<evidence type="ECO:0000256" key="5">
    <source>
        <dbReference type="ARBA" id="ARBA00022617"/>
    </source>
</evidence>
<feature type="binding site" evidence="15">
    <location>
        <position position="73"/>
    </location>
    <ligand>
        <name>Ca(2+)</name>
        <dbReference type="ChEBI" id="CHEBI:29108"/>
        <label>1</label>
    </ligand>
</feature>
<dbReference type="InterPro" id="IPR019794">
    <property type="entry name" value="Peroxidases_AS"/>
</dbReference>
<feature type="disulfide bond" evidence="17">
    <location>
        <begin position="186"/>
        <end position="211"/>
    </location>
</feature>
<dbReference type="GO" id="GO:0020037">
    <property type="term" value="F:heme binding"/>
    <property type="evidence" value="ECO:0007669"/>
    <property type="project" value="UniProtKB-UniRule"/>
</dbReference>
<comment type="subcellular location">
    <subcellularLocation>
        <location evidence="18">Secreted</location>
    </subcellularLocation>
</comment>
<evidence type="ECO:0000256" key="6">
    <source>
        <dbReference type="ARBA" id="ARBA00022723"/>
    </source>
</evidence>
<feature type="site" description="Transition state stabilizer" evidence="16">
    <location>
        <position position="61"/>
    </location>
</feature>
<feature type="binding site" evidence="15">
    <location>
        <position position="71"/>
    </location>
    <ligand>
        <name>Ca(2+)</name>
        <dbReference type="ChEBI" id="CHEBI:29108"/>
        <label>1</label>
    </ligand>
</feature>
<dbReference type="InterPro" id="IPR019793">
    <property type="entry name" value="Peroxidases_heam-ligand_BS"/>
</dbReference>
<evidence type="ECO:0000256" key="18">
    <source>
        <dbReference type="RuleBase" id="RU362060"/>
    </source>
</evidence>
<keyword evidence="5 18" id="KW-0349">Heme</keyword>
<evidence type="ECO:0000256" key="11">
    <source>
        <dbReference type="ARBA" id="ARBA00023180"/>
    </source>
</evidence>
<dbReference type="FunFam" id="1.10.420.10:FF:000006">
    <property type="entry name" value="Peroxidase"/>
    <property type="match status" value="1"/>
</dbReference>
<comment type="similarity">
    <text evidence="2">Belongs to the peroxidase family. Ascorbate peroxidase subfamily.</text>
</comment>
<comment type="catalytic activity">
    <reaction evidence="1 18">
        <text>2 a phenolic donor + H2O2 = 2 a phenolic radical donor + 2 H2O</text>
        <dbReference type="Rhea" id="RHEA:56136"/>
        <dbReference type="ChEBI" id="CHEBI:15377"/>
        <dbReference type="ChEBI" id="CHEBI:16240"/>
        <dbReference type="ChEBI" id="CHEBI:139520"/>
        <dbReference type="ChEBI" id="CHEBI:139521"/>
        <dbReference type="EC" id="1.11.1.7"/>
    </reaction>
</comment>
<comment type="function">
    <text evidence="18">Removal of H(2)O(2), oxidation of toxic reductants, biosynthesis and degradation of lignin, suberization, auxin catabolism, response to environmental stresses such as wounding, pathogen attack and oxidative stress.</text>
</comment>
<keyword evidence="11" id="KW-0325">Glycoprotein</keyword>
<feature type="binding site" evidence="15">
    <location>
        <position position="69"/>
    </location>
    <ligand>
        <name>Ca(2+)</name>
        <dbReference type="ChEBI" id="CHEBI:29108"/>
        <label>1</label>
    </ligand>
</feature>
<gene>
    <name evidence="20" type="ORF">SI7747_01001244</name>
</gene>
<name>A0A7I8IBC7_SPIIN</name>
<keyword evidence="18" id="KW-0964">Secreted</keyword>
<keyword evidence="7 15" id="KW-0106">Calcium</keyword>
<dbReference type="EC" id="1.11.1.7" evidence="3 18"/>
<evidence type="ECO:0000256" key="4">
    <source>
        <dbReference type="ARBA" id="ARBA00022559"/>
    </source>
</evidence>
<feature type="binding site" evidence="15">
    <location>
        <position position="87"/>
    </location>
    <ligand>
        <name>Ca(2+)</name>
        <dbReference type="ChEBI" id="CHEBI:29108"/>
        <label>1</label>
    </ligand>
</feature>
<evidence type="ECO:0000259" key="19">
    <source>
        <dbReference type="PROSITE" id="PS50873"/>
    </source>
</evidence>
<comment type="cofactor">
    <cofactor evidence="15 18">
        <name>heme b</name>
        <dbReference type="ChEBI" id="CHEBI:60344"/>
    </cofactor>
    <text evidence="15 18">Binds 1 heme b (iron(II)-protoporphyrin IX) group per subunit.</text>
</comment>
<dbReference type="SUPFAM" id="SSF48113">
    <property type="entry name" value="Heme-dependent peroxidases"/>
    <property type="match status" value="1"/>
</dbReference>
<feature type="binding site" evidence="15">
    <location>
        <position position="180"/>
    </location>
    <ligand>
        <name>Ca(2+)</name>
        <dbReference type="ChEBI" id="CHEBI:29108"/>
        <label>2</label>
    </ligand>
</feature>
<dbReference type="PRINTS" id="PR00458">
    <property type="entry name" value="PEROXIDASE"/>
</dbReference>
<dbReference type="Gene3D" id="1.10.420.10">
    <property type="entry name" value="Peroxidase, domain 2"/>
    <property type="match status" value="1"/>
</dbReference>
<feature type="chain" id="PRO_5029942554" description="Peroxidase" evidence="18">
    <location>
        <begin position="24"/>
        <end position="336"/>
    </location>
</feature>
<dbReference type="PANTHER" id="PTHR31388:SF123">
    <property type="entry name" value="PEROXIDASE RIP1"/>
    <property type="match status" value="1"/>
</dbReference>
<dbReference type="GO" id="GO:0006979">
    <property type="term" value="P:response to oxidative stress"/>
    <property type="evidence" value="ECO:0007669"/>
    <property type="project" value="UniProtKB-UniRule"/>
</dbReference>
<evidence type="ECO:0000313" key="20">
    <source>
        <dbReference type="EMBL" id="CAA2614877.1"/>
    </source>
</evidence>
<keyword evidence="4 18" id="KW-0575">Peroxidase</keyword>
<protein>
    <recommendedName>
        <fullName evidence="3 18">Peroxidase</fullName>
        <ecNumber evidence="3 18">1.11.1.7</ecNumber>
    </recommendedName>
</protein>
<dbReference type="PROSITE" id="PS50873">
    <property type="entry name" value="PEROXIDASE_4"/>
    <property type="match status" value="1"/>
</dbReference>
<dbReference type="GO" id="GO:0140825">
    <property type="term" value="F:lactoperoxidase activity"/>
    <property type="evidence" value="ECO:0007669"/>
    <property type="project" value="UniProtKB-EC"/>
</dbReference>
<dbReference type="PROSITE" id="PS00435">
    <property type="entry name" value="PEROXIDASE_1"/>
    <property type="match status" value="1"/>
</dbReference>
<feature type="binding site" evidence="15">
    <location>
        <position position="231"/>
    </location>
    <ligand>
        <name>Ca(2+)</name>
        <dbReference type="ChEBI" id="CHEBI:29108"/>
        <label>2</label>
    </ligand>
</feature>
<keyword evidence="9 15" id="KW-0408">Iron</keyword>
<feature type="disulfide bond" evidence="17">
    <location>
        <begin position="67"/>
        <end position="72"/>
    </location>
</feature>
<feature type="binding site" evidence="15">
    <location>
        <position position="75"/>
    </location>
    <ligand>
        <name>Ca(2+)</name>
        <dbReference type="ChEBI" id="CHEBI:29108"/>
        <label>1</label>
    </ligand>
</feature>
<dbReference type="Proteomes" id="UP001189122">
    <property type="component" value="Unassembled WGS sequence"/>
</dbReference>
<dbReference type="PANTHER" id="PTHR31388">
    <property type="entry name" value="PEROXIDASE 72-RELATED"/>
    <property type="match status" value="1"/>
</dbReference>
<dbReference type="GO" id="GO:0046872">
    <property type="term" value="F:metal ion binding"/>
    <property type="evidence" value="ECO:0007669"/>
    <property type="project" value="UniProtKB-UniRule"/>
</dbReference>
<evidence type="ECO:0000256" key="15">
    <source>
        <dbReference type="PIRSR" id="PIRSR600823-3"/>
    </source>
</evidence>
<feature type="active site" description="Proton acceptor" evidence="13">
    <location>
        <position position="65"/>
    </location>
</feature>
<organism evidence="20">
    <name type="scientific">Spirodela intermedia</name>
    <name type="common">Intermediate duckweed</name>
    <dbReference type="NCBI Taxonomy" id="51605"/>
    <lineage>
        <taxon>Eukaryota</taxon>
        <taxon>Viridiplantae</taxon>
        <taxon>Streptophyta</taxon>
        <taxon>Embryophyta</taxon>
        <taxon>Tracheophyta</taxon>
        <taxon>Spermatophyta</taxon>
        <taxon>Magnoliopsida</taxon>
        <taxon>Liliopsida</taxon>
        <taxon>Araceae</taxon>
        <taxon>Lemnoideae</taxon>
        <taxon>Spirodela</taxon>
    </lineage>
</organism>
<keyword evidence="21" id="KW-1185">Reference proteome</keyword>
<evidence type="ECO:0000256" key="1">
    <source>
        <dbReference type="ARBA" id="ARBA00000189"/>
    </source>
</evidence>
<evidence type="ECO:0000256" key="16">
    <source>
        <dbReference type="PIRSR" id="PIRSR600823-4"/>
    </source>
</evidence>
<accession>A0A7I8IBC7</accession>
<evidence type="ECO:0000256" key="17">
    <source>
        <dbReference type="PIRSR" id="PIRSR600823-5"/>
    </source>
</evidence>
<dbReference type="AlphaFoldDB" id="A0A7I8IBC7"/>
<dbReference type="Gene3D" id="1.10.520.10">
    <property type="match status" value="1"/>
</dbReference>
<dbReference type="InterPro" id="IPR000823">
    <property type="entry name" value="Peroxidase_pln"/>
</dbReference>
<feature type="signal peptide" evidence="18">
    <location>
        <begin position="1"/>
        <end position="23"/>
    </location>
</feature>
<dbReference type="Pfam" id="PF00141">
    <property type="entry name" value="peroxidase"/>
    <property type="match status" value="1"/>
</dbReference>
<dbReference type="GO" id="GO:0005576">
    <property type="term" value="C:extracellular region"/>
    <property type="evidence" value="ECO:0007669"/>
    <property type="project" value="UniProtKB-SubCell"/>
</dbReference>
<reference evidence="20 21" key="1">
    <citation type="submission" date="2019-12" db="EMBL/GenBank/DDBJ databases">
        <authorList>
            <person name="Scholz U."/>
            <person name="Mascher M."/>
            <person name="Fiebig A."/>
        </authorList>
    </citation>
    <scope>NUCLEOTIDE SEQUENCE</scope>
</reference>
<evidence type="ECO:0000256" key="2">
    <source>
        <dbReference type="ARBA" id="ARBA00006873"/>
    </source>
</evidence>
<evidence type="ECO:0000256" key="10">
    <source>
        <dbReference type="ARBA" id="ARBA00023157"/>
    </source>
</evidence>
<feature type="domain" description="Plant heme peroxidase family profile" evidence="19">
    <location>
        <begin position="24"/>
        <end position="313"/>
    </location>
</feature>
<keyword evidence="8 18" id="KW-0560">Oxidoreductase</keyword>
<evidence type="ECO:0000256" key="9">
    <source>
        <dbReference type="ARBA" id="ARBA00023004"/>
    </source>
</evidence>
<evidence type="ECO:0000256" key="14">
    <source>
        <dbReference type="PIRSR" id="PIRSR600823-2"/>
    </source>
</evidence>
<keyword evidence="6 15" id="KW-0479">Metal-binding</keyword>
<evidence type="ECO:0000256" key="8">
    <source>
        <dbReference type="ARBA" id="ARBA00023002"/>
    </source>
</evidence>
<dbReference type="PRINTS" id="PR00461">
    <property type="entry name" value="PLPEROXIDASE"/>
</dbReference>
<keyword evidence="10 17" id="KW-1015">Disulfide bond</keyword>
<dbReference type="InterPro" id="IPR033905">
    <property type="entry name" value="Secretory_peroxidase"/>
</dbReference>
<evidence type="ECO:0000256" key="12">
    <source>
        <dbReference type="ARBA" id="ARBA00023324"/>
    </source>
</evidence>
<feature type="binding site" evidence="15">
    <location>
        <position position="66"/>
    </location>
    <ligand>
        <name>Ca(2+)</name>
        <dbReference type="ChEBI" id="CHEBI:29108"/>
        <label>1</label>
    </ligand>
</feature>
<dbReference type="EMBL" id="CACRZD030000001">
    <property type="protein sequence ID" value="CAA6654654.1"/>
    <property type="molecule type" value="Genomic_DNA"/>
</dbReference>
<feature type="disulfide bond" evidence="17">
    <location>
        <begin position="34"/>
        <end position="100"/>
    </location>
</feature>
<dbReference type="PROSITE" id="PS00436">
    <property type="entry name" value="PEROXIDASE_2"/>
    <property type="match status" value="1"/>
</dbReference>
<comment type="similarity">
    <text evidence="18">Belongs to the peroxidase family. Classical plant (class III) peroxidase subfamily.</text>
</comment>
<evidence type="ECO:0000313" key="21">
    <source>
        <dbReference type="Proteomes" id="UP001189122"/>
    </source>
</evidence>
<keyword evidence="12 18" id="KW-0376">Hydrogen peroxide</keyword>
<feature type="binding site" description="axial binding residue" evidence="15">
    <location>
        <position position="179"/>
    </location>
    <ligand>
        <name>heme b</name>
        <dbReference type="ChEBI" id="CHEBI:60344"/>
    </ligand>
    <ligandPart>
        <name>Fe</name>
        <dbReference type="ChEBI" id="CHEBI:18248"/>
    </ligandPart>
</feature>
<evidence type="ECO:0000256" key="7">
    <source>
        <dbReference type="ARBA" id="ARBA00022837"/>
    </source>
</evidence>
<proteinExistence type="inferred from homology"/>
<dbReference type="EMBL" id="LR743588">
    <property type="protein sequence ID" value="CAA2614877.1"/>
    <property type="molecule type" value="Genomic_DNA"/>
</dbReference>